<comment type="caution">
    <text evidence="4">The sequence shown here is derived from an EMBL/GenBank/DDBJ whole genome shotgun (WGS) entry which is preliminary data.</text>
</comment>
<feature type="domain" description="Isochorismatase-like" evidence="3">
    <location>
        <begin position="4"/>
        <end position="125"/>
    </location>
</feature>
<dbReference type="PATRIC" id="fig|1293598.4.peg.2321"/>
<dbReference type="InterPro" id="IPR036380">
    <property type="entry name" value="Isochorismatase-like_sf"/>
</dbReference>
<keyword evidence="5" id="KW-1185">Reference proteome</keyword>
<dbReference type="AlphaFoldDB" id="A0A0R2MW29"/>
<evidence type="ECO:0000256" key="1">
    <source>
        <dbReference type="ARBA" id="ARBA00006336"/>
    </source>
</evidence>
<dbReference type="EMBL" id="JQCE01000009">
    <property type="protein sequence ID" value="KRO17733.1"/>
    <property type="molecule type" value="Genomic_DNA"/>
</dbReference>
<protein>
    <submittedName>
        <fullName evidence="4">Isochorismatase hydrolase</fullName>
    </submittedName>
</protein>
<dbReference type="STRING" id="1293598.IV56_GL002219"/>
<keyword evidence="2 4" id="KW-0378">Hydrolase</keyword>
<proteinExistence type="inferred from homology"/>
<sequence length="161" mass="18499">MTRALLVIDLQNGVGPLIDAASLLTRVNQRIAAFRQQQQPIIFIRHQEPGMEKNTDAWQLVAGLDHRDTDHYVDKTHPDSFHKTVLQQTLDDLTVDELEICGAETQFCVDTTIKAAFDRGYPIVMKHHMTSTEEDDLIPVPVMVTHYERIWDHHLVTFLDE</sequence>
<evidence type="ECO:0000313" key="4">
    <source>
        <dbReference type="EMBL" id="KRO17733.1"/>
    </source>
</evidence>
<evidence type="ECO:0000259" key="3">
    <source>
        <dbReference type="Pfam" id="PF00857"/>
    </source>
</evidence>
<gene>
    <name evidence="4" type="ORF">IV56_GL002219</name>
</gene>
<dbReference type="Gene3D" id="3.40.50.850">
    <property type="entry name" value="Isochorismatase-like"/>
    <property type="match status" value="1"/>
</dbReference>
<dbReference type="Pfam" id="PF00857">
    <property type="entry name" value="Isochorismatase"/>
    <property type="match status" value="1"/>
</dbReference>
<evidence type="ECO:0000313" key="5">
    <source>
        <dbReference type="Proteomes" id="UP000050969"/>
    </source>
</evidence>
<reference evidence="4 5" key="1">
    <citation type="journal article" date="2015" name="Genome Announc.">
        <title>Expanding the biotechnology potential of lactobacilli through comparative genomics of 213 strains and associated genera.</title>
        <authorList>
            <person name="Sun Z."/>
            <person name="Harris H.M."/>
            <person name="McCann A."/>
            <person name="Guo C."/>
            <person name="Argimon S."/>
            <person name="Zhang W."/>
            <person name="Yang X."/>
            <person name="Jeffery I.B."/>
            <person name="Cooney J.C."/>
            <person name="Kagawa T.F."/>
            <person name="Liu W."/>
            <person name="Song Y."/>
            <person name="Salvetti E."/>
            <person name="Wrobel A."/>
            <person name="Rasinkangas P."/>
            <person name="Parkhill J."/>
            <person name="Rea M.C."/>
            <person name="O'Sullivan O."/>
            <person name="Ritari J."/>
            <person name="Douillard F.P."/>
            <person name="Paul Ross R."/>
            <person name="Yang R."/>
            <person name="Briner A.E."/>
            <person name="Felis G.E."/>
            <person name="de Vos W.M."/>
            <person name="Barrangou R."/>
            <person name="Klaenhammer T.R."/>
            <person name="Caufield P.W."/>
            <person name="Cui Y."/>
            <person name="Zhang H."/>
            <person name="O'Toole P.W."/>
        </authorList>
    </citation>
    <scope>NUCLEOTIDE SEQUENCE [LARGE SCALE GENOMIC DNA]</scope>
    <source>
        <strain evidence="4 5">DSM 24301</strain>
    </source>
</reference>
<evidence type="ECO:0000256" key="2">
    <source>
        <dbReference type="ARBA" id="ARBA00022801"/>
    </source>
</evidence>
<name>A0A0R2MW29_9LACO</name>
<dbReference type="RefSeq" id="WP_056992602.1">
    <property type="nucleotide sequence ID" value="NZ_JQCE01000009.1"/>
</dbReference>
<accession>A0A0R2MW29</accession>
<organism evidence="4 5">
    <name type="scientific">Lacticaseibacillus saniviri JCM 17471 = DSM 24301</name>
    <dbReference type="NCBI Taxonomy" id="1293598"/>
    <lineage>
        <taxon>Bacteria</taxon>
        <taxon>Bacillati</taxon>
        <taxon>Bacillota</taxon>
        <taxon>Bacilli</taxon>
        <taxon>Lactobacillales</taxon>
        <taxon>Lactobacillaceae</taxon>
        <taxon>Lacticaseibacillus</taxon>
    </lineage>
</organism>
<dbReference type="GO" id="GO:0016787">
    <property type="term" value="F:hydrolase activity"/>
    <property type="evidence" value="ECO:0007669"/>
    <property type="project" value="UniProtKB-KW"/>
</dbReference>
<dbReference type="PANTHER" id="PTHR43540">
    <property type="entry name" value="PEROXYUREIDOACRYLATE/UREIDOACRYLATE AMIDOHYDROLASE-RELATED"/>
    <property type="match status" value="1"/>
</dbReference>
<dbReference type="PANTHER" id="PTHR43540:SF14">
    <property type="entry name" value="ISOCHORISMATASE"/>
    <property type="match status" value="1"/>
</dbReference>
<dbReference type="InterPro" id="IPR000868">
    <property type="entry name" value="Isochorismatase-like_dom"/>
</dbReference>
<dbReference type="Proteomes" id="UP000050969">
    <property type="component" value="Unassembled WGS sequence"/>
</dbReference>
<comment type="similarity">
    <text evidence="1">Belongs to the isochorismatase family.</text>
</comment>
<dbReference type="SUPFAM" id="SSF52499">
    <property type="entry name" value="Isochorismatase-like hydrolases"/>
    <property type="match status" value="1"/>
</dbReference>
<dbReference type="InterPro" id="IPR050272">
    <property type="entry name" value="Isochorismatase-like_hydrls"/>
</dbReference>